<dbReference type="Proteomes" id="UP000824540">
    <property type="component" value="Unassembled WGS sequence"/>
</dbReference>
<evidence type="ECO:0000313" key="6">
    <source>
        <dbReference type="EMBL" id="KAG9333406.1"/>
    </source>
</evidence>
<evidence type="ECO:0000256" key="5">
    <source>
        <dbReference type="SAM" id="MobiDB-lite"/>
    </source>
</evidence>
<accession>A0A8T2N0L6</accession>
<dbReference type="InterPro" id="IPR036204">
    <property type="entry name" value="ATP_synth_f6_sf_mt"/>
</dbReference>
<dbReference type="SUPFAM" id="SSF111357">
    <property type="entry name" value="Mitochondrial ATP synthase coupling factor 6"/>
    <property type="match status" value="1"/>
</dbReference>
<feature type="region of interest" description="Disordered" evidence="5">
    <location>
        <begin position="101"/>
        <end position="121"/>
    </location>
</feature>
<evidence type="ECO:0000256" key="2">
    <source>
        <dbReference type="ARBA" id="ARBA00059339"/>
    </source>
</evidence>
<keyword evidence="7" id="KW-1185">Reference proteome</keyword>
<evidence type="ECO:0000256" key="1">
    <source>
        <dbReference type="ARBA" id="ARBA00029863"/>
    </source>
</evidence>
<sequence length="213" mass="22859">MTVCYFYRNVKMATSLLRLGRAGALKLESWGALRRAPAAALCTKSGEPKKPAKKTSIKKTKTKTYFDIEKLTQHRAYVEFPKKESASAEAAAAAVAGTAGAEPALPAAEPAPPAPETPAVAEASAPADTATPIILLTQSSCPAPSQLDPIQKLFLDKIREYSAKSRSSGGLVDAGPEYQRSLSEESPSLKKGPPSEDHVHPCFWCLSLFFFFF</sequence>
<feature type="region of interest" description="Disordered" evidence="5">
    <location>
        <begin position="166"/>
        <end position="197"/>
    </location>
</feature>
<dbReference type="EMBL" id="JAFBMS010000202">
    <property type="protein sequence ID" value="KAG9333406.1"/>
    <property type="molecule type" value="Genomic_DNA"/>
</dbReference>
<proteinExistence type="predicted"/>
<dbReference type="GO" id="GO:0015078">
    <property type="term" value="F:proton transmembrane transporter activity"/>
    <property type="evidence" value="ECO:0007669"/>
    <property type="project" value="InterPro"/>
</dbReference>
<dbReference type="GO" id="GO:0015986">
    <property type="term" value="P:proton motive force-driven ATP synthesis"/>
    <property type="evidence" value="ECO:0007669"/>
    <property type="project" value="InterPro"/>
</dbReference>
<comment type="caution">
    <text evidence="6">The sequence shown here is derived from an EMBL/GenBank/DDBJ whole genome shotgun (WGS) entry which is preliminary data.</text>
</comment>
<dbReference type="OrthoDB" id="8902296at2759"/>
<dbReference type="Pfam" id="PF05511">
    <property type="entry name" value="ATP-synt_F6"/>
    <property type="match status" value="1"/>
</dbReference>
<organism evidence="6 7">
    <name type="scientific">Albula glossodonta</name>
    <name type="common">roundjaw bonefish</name>
    <dbReference type="NCBI Taxonomy" id="121402"/>
    <lineage>
        <taxon>Eukaryota</taxon>
        <taxon>Metazoa</taxon>
        <taxon>Chordata</taxon>
        <taxon>Craniata</taxon>
        <taxon>Vertebrata</taxon>
        <taxon>Euteleostomi</taxon>
        <taxon>Actinopterygii</taxon>
        <taxon>Neopterygii</taxon>
        <taxon>Teleostei</taxon>
        <taxon>Albuliformes</taxon>
        <taxon>Albulidae</taxon>
        <taxon>Albula</taxon>
    </lineage>
</organism>
<gene>
    <name evidence="6" type="ORF">JZ751_012718</name>
</gene>
<dbReference type="InterPro" id="IPR008387">
    <property type="entry name" value="ATP_synth_f6_mt"/>
</dbReference>
<evidence type="ECO:0000256" key="3">
    <source>
        <dbReference type="ARBA" id="ARBA00064647"/>
    </source>
</evidence>
<protein>
    <recommendedName>
        <fullName evidence="4">ATP synthase peripheral stalk subunit F6, mitochondrial</fullName>
    </recommendedName>
    <alternativeName>
        <fullName evidence="1">ATP synthase peripheral stalk subunit F6</fullName>
    </alternativeName>
</protein>
<dbReference type="GO" id="GO:0045259">
    <property type="term" value="C:proton-transporting ATP synthase complex"/>
    <property type="evidence" value="ECO:0007669"/>
    <property type="project" value="InterPro"/>
</dbReference>
<feature type="non-terminal residue" evidence="6">
    <location>
        <position position="1"/>
    </location>
</feature>
<evidence type="ECO:0000256" key="4">
    <source>
        <dbReference type="ARBA" id="ARBA00073749"/>
    </source>
</evidence>
<reference evidence="6" key="1">
    <citation type="thesis" date="2021" institute="BYU ScholarsArchive" country="Provo, UT, USA">
        <title>Applications of and Algorithms for Genome Assembly and Genomic Analyses with an Emphasis on Marine Teleosts.</title>
        <authorList>
            <person name="Pickett B.D."/>
        </authorList>
    </citation>
    <scope>NUCLEOTIDE SEQUENCE</scope>
    <source>
        <strain evidence="6">HI-2016</strain>
    </source>
</reference>
<name>A0A8T2N0L6_9TELE</name>
<dbReference type="AlphaFoldDB" id="A0A8T2N0L6"/>
<evidence type="ECO:0000313" key="7">
    <source>
        <dbReference type="Proteomes" id="UP000824540"/>
    </source>
</evidence>
<dbReference type="PANTHER" id="PTHR12441">
    <property type="entry name" value="ATP SYNTHASE COUPLING FACTOR 6, MITOCHONDRIAL"/>
    <property type="match status" value="1"/>
</dbReference>
<dbReference type="Gene3D" id="6.10.280.200">
    <property type="match status" value="1"/>
</dbReference>
<comment type="subunit">
    <text evidence="3">Component of the ATP synthase complex composed at least of ATP5F1A/subunit alpha, ATP5F1B/subunit beta, ATP5MC1/subunit c (homooctomer), MT-ATP6/subunit a, MT-ATP8/subunit 8, ATP5ME/subunit e, ATP5MF/subunit f, ATP5MG/subunit g, ATP5MK/subunit k, ATP5MJ/subunit j, ATP5F1C/subunit gamma, ATP5F1D/subunit delta, ATP5F1E/subunit epsilon, ATP5PF/subunit F6, ATP5PB/subunit b, ATP5PD/subunit d, ATP5PO/subunit OSCP. ATP synthase complex consists of a soluble F(1) head domain (subunits alpha(3) and beta(3)) - the catalytic core - and a membrane F(0) domain - the membrane proton channel (subunits c, a, 8, e, f, g, k and j). These two domains are linked by a central stalk (subunits gamma, delta, and epsilon) rotating inside the F1 region and a stationary peripheral stalk (subunits F6, b, d, and OSCP).</text>
</comment>
<dbReference type="PANTHER" id="PTHR12441:SF14">
    <property type="entry name" value="ATP SYNTHASE-COUPLING FACTOR 6, MITOCHONDRIAL"/>
    <property type="match status" value="1"/>
</dbReference>
<comment type="function">
    <text evidence="2">Subunit F6, of the mitochondrial membrane ATP synthase complex (F(1)F(0) ATP synthase or Complex V) that produces ATP from ADP in the presence of a proton gradient across the membrane which is generated by electron transport complexes of the respiratory chain. ATP synthase complex consist of a soluble F(1) head domain - the catalytic core - and a membrane F(1) domain - the membrane proton channel. These two domains are linked by a central stalk rotating inside the F(1) region and a stationary peripheral stalk. During catalysis, ATP synthesis in the catalytic domain of F(1) is coupled via a rotary mechanism of the central stalk subunits to proton translocation. In vivo, can only synthesize ATP although its ATP hydrolase activity can be activated artificially in vitro. Part of the complex F(0) domain. Part of the complex F(0) domain and the peripheric stalk, which acts as a stator to hold the catalytic alpha(3)beta(3) subcomplex and subunit a/ATP6 static relative to the rotary elements.</text>
</comment>